<reference evidence="1 2" key="1">
    <citation type="journal article" date="2021" name="Int. J. Syst. Evol. Microbiol.">
        <title>Steroidobacter gossypii sp. nov., isolated from soil of cotton cropping field.</title>
        <authorList>
            <person name="Huang R."/>
            <person name="Yang S."/>
            <person name="Zhen C."/>
            <person name="Liu W."/>
        </authorList>
    </citation>
    <scope>NUCLEOTIDE SEQUENCE [LARGE SCALE GENOMIC DNA]</scope>
    <source>
        <strain evidence="1 2">S1-65</strain>
    </source>
</reference>
<protein>
    <submittedName>
        <fullName evidence="1">Uncharacterized protein</fullName>
    </submittedName>
</protein>
<organism evidence="1 2">
    <name type="scientific">Steroidobacter gossypii</name>
    <dbReference type="NCBI Taxonomy" id="2805490"/>
    <lineage>
        <taxon>Bacteria</taxon>
        <taxon>Pseudomonadati</taxon>
        <taxon>Pseudomonadota</taxon>
        <taxon>Gammaproteobacteria</taxon>
        <taxon>Steroidobacterales</taxon>
        <taxon>Steroidobacteraceae</taxon>
        <taxon>Steroidobacter</taxon>
    </lineage>
</organism>
<keyword evidence="2" id="KW-1185">Reference proteome</keyword>
<name>A0ABS1WQL8_9GAMM</name>
<evidence type="ECO:0000313" key="2">
    <source>
        <dbReference type="Proteomes" id="UP000661077"/>
    </source>
</evidence>
<dbReference type="RefSeq" id="WP_203165258.1">
    <property type="nucleotide sequence ID" value="NZ_JAEVLS010000001.1"/>
</dbReference>
<comment type="caution">
    <text evidence="1">The sequence shown here is derived from an EMBL/GenBank/DDBJ whole genome shotgun (WGS) entry which is preliminary data.</text>
</comment>
<sequence length="186" mass="20555">MDQLAPQLHDLLSTVRALYVLELSEAVRNHPESFVEPALRTADGTLAREGTPPTPYRADLIVKSTGETVQIDSTRRLTFRDAAFDLNRFTVHIGSFFWDCANVRVTGVTALEQDLLTTWFERWFDTEDEREPDQTGLFGVVHSLSDVEVAGDAWMFQIDFGSAPADACTDLIASLESAGASSLEVS</sequence>
<dbReference type="EMBL" id="JAEVLS010000001">
    <property type="protein sequence ID" value="MBM0103275.1"/>
    <property type="molecule type" value="Genomic_DNA"/>
</dbReference>
<proteinExistence type="predicted"/>
<gene>
    <name evidence="1" type="ORF">JM946_00900</name>
</gene>
<dbReference type="Proteomes" id="UP000661077">
    <property type="component" value="Unassembled WGS sequence"/>
</dbReference>
<accession>A0ABS1WQL8</accession>
<evidence type="ECO:0000313" key="1">
    <source>
        <dbReference type="EMBL" id="MBM0103275.1"/>
    </source>
</evidence>